<sequence length="64" mass="7663">MTKNKLDFLGVIMIILLTGVLWRPFRNMMYSHFSSSYLVVLILWIVIMAIVGTLYYRFTKRLFQ</sequence>
<evidence type="ECO:0000313" key="2">
    <source>
        <dbReference type="Proteomes" id="UP000380386"/>
    </source>
</evidence>
<evidence type="ECO:0000313" key="1">
    <source>
        <dbReference type="EMBL" id="MQS52843.1"/>
    </source>
</evidence>
<proteinExistence type="predicted"/>
<reference evidence="1 2" key="1">
    <citation type="journal article" date="2019" name="Syst. Appl. Microbiol.">
        <title>Polyphasic characterization of two novel Lactobacillus spp. isolated from blown salami packages: Description of Lactobacillus halodurans sp. nov. and Lactobacillus salsicarnum sp. nov.</title>
        <authorList>
            <person name="Schuster J.A."/>
            <person name="Klingl A."/>
            <person name="Vogel R.F."/>
            <person name="Ehrmann M.A."/>
        </authorList>
    </citation>
    <scope>NUCLEOTIDE SEQUENCE [LARGE SCALE GENOMIC DNA]</scope>
    <source>
        <strain evidence="1 2">TMW 1.2118</strain>
    </source>
</reference>
<accession>A0A5P0ZID3</accession>
<name>A0A5P0ZID3_9LACO</name>
<comment type="caution">
    <text evidence="1">The sequence shown here is derived from an EMBL/GenBank/DDBJ whole genome shotgun (WGS) entry which is preliminary data.</text>
</comment>
<organism evidence="1 2">
    <name type="scientific">Companilactobacillus mishanensis</name>
    <dbReference type="NCBI Taxonomy" id="2486008"/>
    <lineage>
        <taxon>Bacteria</taxon>
        <taxon>Bacillati</taxon>
        <taxon>Bacillota</taxon>
        <taxon>Bacilli</taxon>
        <taxon>Lactobacillales</taxon>
        <taxon>Lactobacillaceae</taxon>
        <taxon>Companilactobacillus</taxon>
    </lineage>
</organism>
<dbReference type="Proteomes" id="UP000380386">
    <property type="component" value="Unassembled WGS sequence"/>
</dbReference>
<gene>
    <name evidence="1" type="ORF">FHL02_07385</name>
</gene>
<dbReference type="AlphaFoldDB" id="A0A5P0ZID3"/>
<dbReference type="RefSeq" id="WP_153383419.1">
    <property type="nucleotide sequence ID" value="NZ_VDFL01000005.1"/>
</dbReference>
<protein>
    <submittedName>
        <fullName evidence="1">Uncharacterized protein</fullName>
    </submittedName>
</protein>
<dbReference type="EMBL" id="VDFM01000008">
    <property type="protein sequence ID" value="MQS52843.1"/>
    <property type="molecule type" value="Genomic_DNA"/>
</dbReference>